<dbReference type="AlphaFoldDB" id="A0A7J6KWY5"/>
<gene>
    <name evidence="1" type="ORF">FOL47_000743</name>
</gene>
<organism evidence="1 2">
    <name type="scientific">Perkinsus chesapeaki</name>
    <name type="common">Clam parasite</name>
    <name type="synonym">Perkinsus andrewsi</name>
    <dbReference type="NCBI Taxonomy" id="330153"/>
    <lineage>
        <taxon>Eukaryota</taxon>
        <taxon>Sar</taxon>
        <taxon>Alveolata</taxon>
        <taxon>Perkinsozoa</taxon>
        <taxon>Perkinsea</taxon>
        <taxon>Perkinsida</taxon>
        <taxon>Perkinsidae</taxon>
        <taxon>Perkinsus</taxon>
    </lineage>
</organism>
<dbReference type="EMBL" id="JAAPAO010001148">
    <property type="protein sequence ID" value="KAF4650956.1"/>
    <property type="molecule type" value="Genomic_DNA"/>
</dbReference>
<evidence type="ECO:0000313" key="2">
    <source>
        <dbReference type="Proteomes" id="UP000591131"/>
    </source>
</evidence>
<name>A0A7J6KWY5_PERCH</name>
<dbReference type="Proteomes" id="UP000591131">
    <property type="component" value="Unassembled WGS sequence"/>
</dbReference>
<protein>
    <submittedName>
        <fullName evidence="1">Uncharacterized protein</fullName>
    </submittedName>
</protein>
<proteinExistence type="predicted"/>
<sequence>MEERYEIGVFDKGDSNCVIWPPDAIALKKYYKMIVAASSMMPLITGNQIDAIALPDSKVCCLTLVLDRFLCVGVAFDEATGTTLVGQLEQFVRLALGGDGIDAGKLDWMINEKNVMSHMVKAMRLGAILRRVKLKTPVKIAGVSRLHALSIKESFVTSDACINLWSVMPEPCVKRFAGYPREGVTTVCVREADRLLAGEFPSDVTDDVAMSLVAIMEDSGIWSRESYSEVPELVPNLVPTEEKRLPSMIEIALHGYGLEGVVEDEDRVTSESWRWGRDISIDNVIHGGGHV</sequence>
<reference evidence="1 2" key="1">
    <citation type="submission" date="2020-04" db="EMBL/GenBank/DDBJ databases">
        <title>Perkinsus chesapeaki whole genome sequence.</title>
        <authorList>
            <person name="Bogema D.R."/>
        </authorList>
    </citation>
    <scope>NUCLEOTIDE SEQUENCE [LARGE SCALE GENOMIC DNA]</scope>
    <source>
        <strain evidence="1">ATCC PRA-425</strain>
    </source>
</reference>
<evidence type="ECO:0000313" key="1">
    <source>
        <dbReference type="EMBL" id="KAF4650956.1"/>
    </source>
</evidence>
<accession>A0A7J6KWY5</accession>
<comment type="caution">
    <text evidence="1">The sequence shown here is derived from an EMBL/GenBank/DDBJ whole genome shotgun (WGS) entry which is preliminary data.</text>
</comment>
<keyword evidence="2" id="KW-1185">Reference proteome</keyword>